<dbReference type="InterPro" id="IPR006094">
    <property type="entry name" value="Oxid_FAD_bind_N"/>
</dbReference>
<dbReference type="PROSITE" id="PS51387">
    <property type="entry name" value="FAD_PCMH"/>
    <property type="match status" value="1"/>
</dbReference>
<dbReference type="PANTHER" id="PTHR43762:SF1">
    <property type="entry name" value="D-ARABINONO-1,4-LACTONE OXIDASE"/>
    <property type="match status" value="1"/>
</dbReference>
<reference evidence="4" key="1">
    <citation type="journal article" date="2019" name="Int. J. Syst. Evol. Microbiol.">
        <title>The Global Catalogue of Microorganisms (GCM) 10K type strain sequencing project: providing services to taxonomists for standard genome sequencing and annotation.</title>
        <authorList>
            <consortium name="The Broad Institute Genomics Platform"/>
            <consortium name="The Broad Institute Genome Sequencing Center for Infectious Disease"/>
            <person name="Wu L."/>
            <person name="Ma J."/>
        </authorList>
    </citation>
    <scope>NUCLEOTIDE SEQUENCE [LARGE SCALE GENOMIC DNA]</scope>
    <source>
        <strain evidence="4">CGMCC 4.6997</strain>
    </source>
</reference>
<keyword evidence="1" id="KW-0560">Oxidoreductase</keyword>
<dbReference type="NCBIfam" id="TIGR01679">
    <property type="entry name" value="bact_FAD_ox"/>
    <property type="match status" value="1"/>
</dbReference>
<protein>
    <submittedName>
        <fullName evidence="3">D-arabinono-1,4-lactone oxidase</fullName>
    </submittedName>
</protein>
<keyword evidence="4" id="KW-1185">Reference proteome</keyword>
<dbReference type="InterPro" id="IPR019793">
    <property type="entry name" value="Peroxidases_heam-ligand_BS"/>
</dbReference>
<gene>
    <name evidence="3" type="ORF">ACFPJ4_01650</name>
</gene>
<dbReference type="InterPro" id="IPR016167">
    <property type="entry name" value="FAD-bd_PCMH_sub1"/>
</dbReference>
<dbReference type="Gene3D" id="1.10.45.10">
    <property type="entry name" value="Vanillyl-alcohol Oxidase, Chain A, domain 4"/>
    <property type="match status" value="1"/>
</dbReference>
<dbReference type="Pfam" id="PF04030">
    <property type="entry name" value="ALO"/>
    <property type="match status" value="1"/>
</dbReference>
<dbReference type="Proteomes" id="UP001596039">
    <property type="component" value="Unassembled WGS sequence"/>
</dbReference>
<dbReference type="Gene3D" id="3.30.70.2520">
    <property type="match status" value="1"/>
</dbReference>
<sequence length="451" mass="50027">MSETVRPTSPESTELLRPGGVWRNWGRSEQTTPAFRATPTSVDEVVAVIRAARDRGLTVKAVGASHSFTGIAATEGVLLDLGRLDGLLAVDVERGRVTLAAGTHLHQLPALLAPYGLALENMGDIDRQTIAGATSTGTHGTGARFRGLAAQLVAVTLVTADGSILRVSETENAELLPAVRLGLGSLGIVVEVTVQCVPAYLLRAVEHPEGFDEVLDAFEQRVSESDHFEFYWWPHTDRVMTRTNTRLPGDAELRPVGPVANWVEETLLQNRVLAVKSGLGRIAPALTPAVNRLATRVYGDRDFTDKSYEVFTSPRTVRFRESEYAIPREAVPQAVRDLRGLVERMGWRLSFPVEVRVAAGDENWMSTAYRRDSGYIAVHQYFREDHLPYFRAVDALLRSYDGRPHWGKIHFQEAEELASRYPRFGDFVSVRDRLDPDRVFANPYLERVLGA</sequence>
<dbReference type="InterPro" id="IPR036318">
    <property type="entry name" value="FAD-bd_PCMH-like_sf"/>
</dbReference>
<evidence type="ECO:0000259" key="2">
    <source>
        <dbReference type="PROSITE" id="PS51387"/>
    </source>
</evidence>
<dbReference type="Gene3D" id="3.30.465.10">
    <property type="match status" value="1"/>
</dbReference>
<dbReference type="Pfam" id="PF01565">
    <property type="entry name" value="FAD_binding_4"/>
    <property type="match status" value="1"/>
</dbReference>
<evidence type="ECO:0000256" key="1">
    <source>
        <dbReference type="ARBA" id="ARBA00023002"/>
    </source>
</evidence>
<dbReference type="InterPro" id="IPR016166">
    <property type="entry name" value="FAD-bd_PCMH"/>
</dbReference>
<accession>A0ABW0NMX1</accession>
<dbReference type="InterPro" id="IPR016171">
    <property type="entry name" value="Vanillyl_alc_oxidase_C-sub2"/>
</dbReference>
<dbReference type="PIRSF" id="PIRSF000136">
    <property type="entry name" value="LGO_GLO"/>
    <property type="match status" value="1"/>
</dbReference>
<name>A0ABW0NMX1_9MICO</name>
<feature type="domain" description="FAD-binding PCMH-type" evidence="2">
    <location>
        <begin position="27"/>
        <end position="199"/>
    </location>
</feature>
<dbReference type="SUPFAM" id="SSF56176">
    <property type="entry name" value="FAD-binding/transporter-associated domain-like"/>
    <property type="match status" value="1"/>
</dbReference>
<proteinExistence type="predicted"/>
<dbReference type="PROSITE" id="PS00435">
    <property type="entry name" value="PEROXIDASE_1"/>
    <property type="match status" value="1"/>
</dbReference>
<comment type="caution">
    <text evidence="3">The sequence shown here is derived from an EMBL/GenBank/DDBJ whole genome shotgun (WGS) entry which is preliminary data.</text>
</comment>
<dbReference type="EMBL" id="JBHSMG010000001">
    <property type="protein sequence ID" value="MFC5500938.1"/>
    <property type="molecule type" value="Genomic_DNA"/>
</dbReference>
<dbReference type="InterPro" id="IPR010031">
    <property type="entry name" value="FAD_lactone_oxidase-like"/>
</dbReference>
<dbReference type="Gene3D" id="3.30.43.10">
    <property type="entry name" value="Uridine Diphospho-n-acetylenolpyruvylglucosamine Reductase, domain 2"/>
    <property type="match status" value="1"/>
</dbReference>
<evidence type="ECO:0000313" key="4">
    <source>
        <dbReference type="Proteomes" id="UP001596039"/>
    </source>
</evidence>
<evidence type="ECO:0000313" key="3">
    <source>
        <dbReference type="EMBL" id="MFC5500938.1"/>
    </source>
</evidence>
<dbReference type="PANTHER" id="PTHR43762">
    <property type="entry name" value="L-GULONOLACTONE OXIDASE"/>
    <property type="match status" value="1"/>
</dbReference>
<organism evidence="3 4">
    <name type="scientific">Lysinimonas soli</name>
    <dbReference type="NCBI Taxonomy" id="1074233"/>
    <lineage>
        <taxon>Bacteria</taxon>
        <taxon>Bacillati</taxon>
        <taxon>Actinomycetota</taxon>
        <taxon>Actinomycetes</taxon>
        <taxon>Micrococcales</taxon>
        <taxon>Microbacteriaceae</taxon>
        <taxon>Lysinimonas</taxon>
    </lineage>
</organism>
<dbReference type="InterPro" id="IPR007173">
    <property type="entry name" value="ALO_C"/>
</dbReference>
<dbReference type="InterPro" id="IPR016169">
    <property type="entry name" value="FAD-bd_PCMH_sub2"/>
</dbReference>